<evidence type="ECO:0000313" key="4">
    <source>
        <dbReference type="EMBL" id="OAY84470.1"/>
    </source>
</evidence>
<dbReference type="NCBIfam" id="TIGR00756">
    <property type="entry name" value="PPR"/>
    <property type="match status" value="8"/>
</dbReference>
<dbReference type="AlphaFoldDB" id="A0A199W6D3"/>
<dbReference type="GeneID" id="109721039"/>
<keyword evidence="6" id="KW-1185">Reference proteome</keyword>
<dbReference type="InterPro" id="IPR046848">
    <property type="entry name" value="E_motif"/>
</dbReference>
<reference evidence="7" key="2">
    <citation type="submission" date="2025-04" db="UniProtKB">
        <authorList>
            <consortium name="RefSeq"/>
        </authorList>
    </citation>
    <scope>IDENTIFICATION</scope>
    <source>
        <tissue evidence="7">Leaf</tissue>
    </source>
</reference>
<dbReference type="SUPFAM" id="SSF48452">
    <property type="entry name" value="TPR-like"/>
    <property type="match status" value="1"/>
</dbReference>
<dbReference type="Pfam" id="PF01535">
    <property type="entry name" value="PPR"/>
    <property type="match status" value="3"/>
</dbReference>
<dbReference type="PANTHER" id="PTHR47926">
    <property type="entry name" value="PENTATRICOPEPTIDE REPEAT-CONTAINING PROTEIN"/>
    <property type="match status" value="1"/>
</dbReference>
<proteinExistence type="predicted"/>
<dbReference type="GO" id="GO:0009451">
    <property type="term" value="P:RNA modification"/>
    <property type="evidence" value="ECO:0007669"/>
    <property type="project" value="InterPro"/>
</dbReference>
<dbReference type="Gene3D" id="1.25.40.10">
    <property type="entry name" value="Tetratricopeptide repeat domain"/>
    <property type="match status" value="5"/>
</dbReference>
<gene>
    <name evidence="7" type="primary">LOC109721039</name>
    <name evidence="4" type="ORF">ACMD2_03888</name>
</gene>
<reference evidence="4 5" key="1">
    <citation type="journal article" date="2016" name="DNA Res.">
        <title>The draft genome of MD-2 pineapple using hybrid error correction of long reads.</title>
        <authorList>
            <person name="Redwan R.M."/>
            <person name="Saidin A."/>
            <person name="Kumar S.V."/>
        </authorList>
    </citation>
    <scope>NUCLEOTIDE SEQUENCE [LARGE SCALE GENOMIC DNA]</scope>
    <source>
        <strain evidence="5">cv. MD2</strain>
        <tissue evidence="4">Leaf</tissue>
    </source>
</reference>
<feature type="repeat" description="PPR" evidence="3">
    <location>
        <begin position="371"/>
        <end position="405"/>
    </location>
</feature>
<evidence type="ECO:0000313" key="5">
    <source>
        <dbReference type="Proteomes" id="UP000092600"/>
    </source>
</evidence>
<evidence type="ECO:0000313" key="6">
    <source>
        <dbReference type="Proteomes" id="UP000515123"/>
    </source>
</evidence>
<evidence type="ECO:0000313" key="7">
    <source>
        <dbReference type="RefSeq" id="XP_020104033.1"/>
    </source>
</evidence>
<dbReference type="Proteomes" id="UP000515123">
    <property type="component" value="Linkage group 1"/>
</dbReference>
<dbReference type="FunFam" id="1.25.40.10:FF:000348">
    <property type="entry name" value="Pentatricopeptide repeat-containing protein chloroplastic"/>
    <property type="match status" value="1"/>
</dbReference>
<protein>
    <submittedName>
        <fullName evidence="4 7">Pentatricopeptide repeat-containing protein</fullName>
    </submittedName>
</protein>
<dbReference type="Gramene" id="Aco017346.1.mrna1">
    <property type="protein sequence ID" value="Aco017346.1.mrna1.cds1"/>
    <property type="gene ID" value="Aco017346.1.path1"/>
</dbReference>
<feature type="repeat" description="PPR" evidence="3">
    <location>
        <begin position="176"/>
        <end position="206"/>
    </location>
</feature>
<accession>A0A199W6D3</accession>
<organism evidence="4 5">
    <name type="scientific">Ananas comosus</name>
    <name type="common">Pineapple</name>
    <name type="synonym">Ananas ananas</name>
    <dbReference type="NCBI Taxonomy" id="4615"/>
    <lineage>
        <taxon>Eukaryota</taxon>
        <taxon>Viridiplantae</taxon>
        <taxon>Streptophyta</taxon>
        <taxon>Embryophyta</taxon>
        <taxon>Tracheophyta</taxon>
        <taxon>Spermatophyta</taxon>
        <taxon>Magnoliopsida</taxon>
        <taxon>Liliopsida</taxon>
        <taxon>Poales</taxon>
        <taxon>Bromeliaceae</taxon>
        <taxon>Bromelioideae</taxon>
        <taxon>Ananas</taxon>
    </lineage>
</organism>
<feature type="repeat" description="PPR" evidence="3">
    <location>
        <begin position="75"/>
        <end position="109"/>
    </location>
</feature>
<evidence type="ECO:0000256" key="1">
    <source>
        <dbReference type="ARBA" id="ARBA00022737"/>
    </source>
</evidence>
<dbReference type="InterPro" id="IPR046960">
    <property type="entry name" value="PPR_At4g14850-like_plant"/>
</dbReference>
<dbReference type="Pfam" id="PF12854">
    <property type="entry name" value="PPR_1"/>
    <property type="match status" value="1"/>
</dbReference>
<evidence type="ECO:0000256" key="3">
    <source>
        <dbReference type="PROSITE-ProRule" id="PRU00708"/>
    </source>
</evidence>
<sequence length="586" mass="65473">MISSSSSTLLPKTLLSLLKKPKTIPRILQIHAVSITSALFFDPSFAARLLFAVSELSPTSPAYAETVFSQIPRPDTFSYNTIIRIHAHCGNPLKAIHFFALMRKNGIFGDNYTYPFVLKACGSMLGCKVGVLIHGEVIKRGFDEDLFVRNGLISCYCKNGEYGLGRKLFDGFVARDLVSWNSMIAGYVDYGDMEEAQNLFDEMPERDPYSWTILIDGYGKKVGDVDRARKLFDKMPKRDLVCWNSMIDGYTSCGKMDQARELFESMPERNVISWSILIDGYAQHGNPKEALDLFQQMLHQGTKPDKVSAVGAITACTQMGALDQGRWLHFYLKKKKILFDVVVQTALIDMYMKCGSLDLASDVFDSMCERSVVTWNVMIVGLGSNGCGRLALEIFHKMERERAPMDDLTFLGVLTACTHTGLVSEGLEIFERMKSEFGIEPKVEHYGALVDLLGRTGRLREARNVIGKMPMKPTSALWGSLLAACRTHKCVELAELSVEQLAKLGADDSGVYVLLSNIYAGEGMWDDVWRIRKLMKTGGMRKEIGRSAVEVDGTVHEFIYGDSSHPFMQEIYAVLQDLSNSVVSTR</sequence>
<feature type="repeat" description="PPR" evidence="3">
    <location>
        <begin position="207"/>
        <end position="242"/>
    </location>
</feature>
<dbReference type="InterPro" id="IPR002885">
    <property type="entry name" value="PPR_rpt"/>
</dbReference>
<dbReference type="OrthoDB" id="185373at2759"/>
<feature type="repeat" description="PPR" evidence="3">
    <location>
        <begin position="270"/>
        <end position="304"/>
    </location>
</feature>
<dbReference type="Proteomes" id="UP000092600">
    <property type="component" value="Unassembled WGS sequence"/>
</dbReference>
<dbReference type="EMBL" id="LSRQ01000221">
    <property type="protein sequence ID" value="OAY84470.1"/>
    <property type="molecule type" value="Genomic_DNA"/>
</dbReference>
<dbReference type="Pfam" id="PF13041">
    <property type="entry name" value="PPR_2"/>
    <property type="match status" value="3"/>
</dbReference>
<dbReference type="PROSITE" id="PS51375">
    <property type="entry name" value="PPR"/>
    <property type="match status" value="5"/>
</dbReference>
<dbReference type="GO" id="GO:0003723">
    <property type="term" value="F:RNA binding"/>
    <property type="evidence" value="ECO:0007669"/>
    <property type="project" value="InterPro"/>
</dbReference>
<dbReference type="FunFam" id="1.25.40.10:FF:000184">
    <property type="entry name" value="Pentatricopeptide repeat-containing protein, chloroplastic"/>
    <property type="match status" value="1"/>
</dbReference>
<dbReference type="InterPro" id="IPR011990">
    <property type="entry name" value="TPR-like_helical_dom_sf"/>
</dbReference>
<keyword evidence="2" id="KW-0809">Transit peptide</keyword>
<evidence type="ECO:0000256" key="2">
    <source>
        <dbReference type="ARBA" id="ARBA00022946"/>
    </source>
</evidence>
<dbReference type="Pfam" id="PF20431">
    <property type="entry name" value="E_motif"/>
    <property type="match status" value="1"/>
</dbReference>
<name>A0A199W6D3_ANACO</name>
<dbReference type="PANTHER" id="PTHR47926:SF499">
    <property type="entry name" value="PENTATRICOPEPTIDE REPEAT-CONTAINING PROTEIN"/>
    <property type="match status" value="1"/>
</dbReference>
<keyword evidence="1" id="KW-0677">Repeat</keyword>
<dbReference type="RefSeq" id="XP_020104033.1">
    <property type="nucleotide sequence ID" value="XM_020248444.1"/>
</dbReference>